<evidence type="ECO:0000313" key="10">
    <source>
        <dbReference type="EMBL" id="HIW79378.1"/>
    </source>
</evidence>
<feature type="transmembrane region" description="Helical" evidence="8">
    <location>
        <begin position="361"/>
        <end position="379"/>
    </location>
</feature>
<dbReference type="PANTHER" id="PTHR43124">
    <property type="entry name" value="PURINE EFFLUX PUMP PBUE"/>
    <property type="match status" value="1"/>
</dbReference>
<sequence length="388" mass="41876">MPGKKDLTLLFSVRLLSAMGVTLILPVLPTMMHTFGLSAAAAGMVVVSFTLAEAAMTPVAGVLSDRFGRKAVLLPSLLVFALGGVLCLFADTWEEVLLYRIVQGLGAGPLGVLYTILAADMYDEAHLPRIMGRLTAVDSLGTIVYPILGGVLGEWSWRAPFAVFTLALPAAFLSLYVTLRGAEKGMDWGAYAKESLNTLRERRSIGFFILVFLCYCVIYGPVNTCYPLMAEARYHASPSRIGIVFCMVAVGSYIASAGLPHLHKRWSFRTLMIAAGLFYTVPTAFLALTPGLWLSVLPLLVFGMAQGLSLPIINDSVALLAPSDDRAAILAVSETFVRVSQGVSPLLFTFIWMRWLWDGTYGAGAAAGLIILAVVLFLFSPRRAPDRA</sequence>
<evidence type="ECO:0000313" key="11">
    <source>
        <dbReference type="Proteomes" id="UP000824264"/>
    </source>
</evidence>
<dbReference type="InterPro" id="IPR001958">
    <property type="entry name" value="Tet-R_TetA/multi-R_MdtG-like"/>
</dbReference>
<dbReference type="CDD" id="cd17474">
    <property type="entry name" value="MFS_YfmO_like"/>
    <property type="match status" value="1"/>
</dbReference>
<dbReference type="InterPro" id="IPR011701">
    <property type="entry name" value="MFS"/>
</dbReference>
<reference evidence="10" key="2">
    <citation type="submission" date="2021-04" db="EMBL/GenBank/DDBJ databases">
        <authorList>
            <person name="Gilroy R."/>
        </authorList>
    </citation>
    <scope>NUCLEOTIDE SEQUENCE</scope>
    <source>
        <strain evidence="10">ChiSxjej5B17-1746</strain>
    </source>
</reference>
<feature type="transmembrane region" description="Helical" evidence="8">
    <location>
        <begin position="72"/>
        <end position="91"/>
    </location>
</feature>
<evidence type="ECO:0000256" key="1">
    <source>
        <dbReference type="ARBA" id="ARBA00003279"/>
    </source>
</evidence>
<dbReference type="PROSITE" id="PS50850">
    <property type="entry name" value="MFS"/>
    <property type="match status" value="1"/>
</dbReference>
<dbReference type="SUPFAM" id="SSF103473">
    <property type="entry name" value="MFS general substrate transporter"/>
    <property type="match status" value="1"/>
</dbReference>
<feature type="transmembrane region" description="Helical" evidence="8">
    <location>
        <begin position="205"/>
        <end position="229"/>
    </location>
</feature>
<organism evidence="10 11">
    <name type="scientific">Candidatus Bilophila faecipullorum</name>
    <dbReference type="NCBI Taxonomy" id="2838482"/>
    <lineage>
        <taxon>Bacteria</taxon>
        <taxon>Pseudomonadati</taxon>
        <taxon>Thermodesulfobacteriota</taxon>
        <taxon>Desulfovibrionia</taxon>
        <taxon>Desulfovibrionales</taxon>
        <taxon>Desulfovibrionaceae</taxon>
        <taxon>Bilophila</taxon>
    </lineage>
</organism>
<evidence type="ECO:0000256" key="4">
    <source>
        <dbReference type="ARBA" id="ARBA00022475"/>
    </source>
</evidence>
<evidence type="ECO:0000256" key="2">
    <source>
        <dbReference type="ARBA" id="ARBA00004651"/>
    </source>
</evidence>
<comment type="subcellular location">
    <subcellularLocation>
        <location evidence="2">Cell membrane</location>
        <topology evidence="2">Multi-pass membrane protein</topology>
    </subcellularLocation>
</comment>
<evidence type="ECO:0000259" key="9">
    <source>
        <dbReference type="PROSITE" id="PS50850"/>
    </source>
</evidence>
<feature type="domain" description="Major facilitator superfamily (MFS) profile" evidence="9">
    <location>
        <begin position="6"/>
        <end position="383"/>
    </location>
</feature>
<dbReference type="InterPro" id="IPR050189">
    <property type="entry name" value="MFS_Efflux_Transporters"/>
</dbReference>
<dbReference type="InterPro" id="IPR036259">
    <property type="entry name" value="MFS_trans_sf"/>
</dbReference>
<accession>A0A9D1U9Q8</accession>
<feature type="transmembrane region" description="Helical" evidence="8">
    <location>
        <begin position="7"/>
        <end position="28"/>
    </location>
</feature>
<evidence type="ECO:0000256" key="6">
    <source>
        <dbReference type="ARBA" id="ARBA00022989"/>
    </source>
</evidence>
<keyword evidence="7 8" id="KW-0472">Membrane</keyword>
<keyword evidence="6 8" id="KW-1133">Transmembrane helix</keyword>
<feature type="transmembrane region" description="Helical" evidence="8">
    <location>
        <begin position="241"/>
        <end position="259"/>
    </location>
</feature>
<feature type="transmembrane region" description="Helical" evidence="8">
    <location>
        <begin position="271"/>
        <end position="293"/>
    </location>
</feature>
<dbReference type="GO" id="GO:0022857">
    <property type="term" value="F:transmembrane transporter activity"/>
    <property type="evidence" value="ECO:0007669"/>
    <property type="project" value="InterPro"/>
</dbReference>
<dbReference type="PROSITE" id="PS00216">
    <property type="entry name" value="SUGAR_TRANSPORT_1"/>
    <property type="match status" value="1"/>
</dbReference>
<dbReference type="GO" id="GO:0005886">
    <property type="term" value="C:plasma membrane"/>
    <property type="evidence" value="ECO:0007669"/>
    <property type="project" value="UniProtKB-SubCell"/>
</dbReference>
<dbReference type="InterPro" id="IPR005829">
    <property type="entry name" value="Sugar_transporter_CS"/>
</dbReference>
<name>A0A9D1U9Q8_9BACT</name>
<dbReference type="Proteomes" id="UP000824264">
    <property type="component" value="Unassembled WGS sequence"/>
</dbReference>
<feature type="transmembrane region" description="Helical" evidence="8">
    <location>
        <begin position="160"/>
        <end position="179"/>
    </location>
</feature>
<dbReference type="PRINTS" id="PR01035">
    <property type="entry name" value="TCRTETA"/>
</dbReference>
<proteinExistence type="inferred from homology"/>
<comment type="similarity">
    <text evidence="3">Belongs to the major facilitator superfamily. TCR/Tet family.</text>
</comment>
<dbReference type="PANTHER" id="PTHR43124:SF3">
    <property type="entry name" value="CHLORAMPHENICOL EFFLUX PUMP RV0191"/>
    <property type="match status" value="1"/>
</dbReference>
<evidence type="ECO:0000256" key="3">
    <source>
        <dbReference type="ARBA" id="ARBA00007520"/>
    </source>
</evidence>
<dbReference type="InterPro" id="IPR020846">
    <property type="entry name" value="MFS_dom"/>
</dbReference>
<feature type="transmembrane region" description="Helical" evidence="8">
    <location>
        <begin position="97"/>
        <end position="118"/>
    </location>
</feature>
<comment type="caution">
    <text evidence="10">The sequence shown here is derived from an EMBL/GenBank/DDBJ whole genome shotgun (WGS) entry which is preliminary data.</text>
</comment>
<reference evidence="10" key="1">
    <citation type="journal article" date="2021" name="PeerJ">
        <title>Extensive microbial diversity within the chicken gut microbiome revealed by metagenomics and culture.</title>
        <authorList>
            <person name="Gilroy R."/>
            <person name="Ravi A."/>
            <person name="Getino M."/>
            <person name="Pursley I."/>
            <person name="Horton D.L."/>
            <person name="Alikhan N.F."/>
            <person name="Baker D."/>
            <person name="Gharbi K."/>
            <person name="Hall N."/>
            <person name="Watson M."/>
            <person name="Adriaenssens E.M."/>
            <person name="Foster-Nyarko E."/>
            <person name="Jarju S."/>
            <person name="Secka A."/>
            <person name="Antonio M."/>
            <person name="Oren A."/>
            <person name="Chaudhuri R.R."/>
            <person name="La Ragione R."/>
            <person name="Hildebrand F."/>
            <person name="Pallen M.J."/>
        </authorList>
    </citation>
    <scope>NUCLEOTIDE SEQUENCE</scope>
    <source>
        <strain evidence="10">ChiSxjej5B17-1746</strain>
    </source>
</reference>
<evidence type="ECO:0000256" key="8">
    <source>
        <dbReference type="SAM" id="Phobius"/>
    </source>
</evidence>
<protein>
    <submittedName>
        <fullName evidence="10">MFS transporter</fullName>
    </submittedName>
</protein>
<feature type="transmembrane region" description="Helical" evidence="8">
    <location>
        <begin position="34"/>
        <end position="52"/>
    </location>
</feature>
<dbReference type="Gene3D" id="1.20.1250.20">
    <property type="entry name" value="MFS general substrate transporter like domains"/>
    <property type="match status" value="1"/>
</dbReference>
<gene>
    <name evidence="10" type="ORF">H9874_09590</name>
</gene>
<dbReference type="AlphaFoldDB" id="A0A9D1U9Q8"/>
<dbReference type="Pfam" id="PF07690">
    <property type="entry name" value="MFS_1"/>
    <property type="match status" value="1"/>
</dbReference>
<keyword evidence="4" id="KW-1003">Cell membrane</keyword>
<comment type="function">
    <text evidence="1">Resistance to tetracycline by an active tetracycline efflux. This is an energy-dependent process that decreases the accumulation of the antibiotic in whole cells. This protein functions as a metal-tetracycline/H(+) antiporter.</text>
</comment>
<evidence type="ECO:0000256" key="7">
    <source>
        <dbReference type="ARBA" id="ARBA00023136"/>
    </source>
</evidence>
<dbReference type="EMBL" id="DXGI01000360">
    <property type="protein sequence ID" value="HIW79378.1"/>
    <property type="molecule type" value="Genomic_DNA"/>
</dbReference>
<keyword evidence="5 8" id="KW-0812">Transmembrane</keyword>
<evidence type="ECO:0000256" key="5">
    <source>
        <dbReference type="ARBA" id="ARBA00022692"/>
    </source>
</evidence>